<evidence type="ECO:0000256" key="3">
    <source>
        <dbReference type="ARBA" id="ARBA00022989"/>
    </source>
</evidence>
<feature type="transmembrane region" description="Helical" evidence="5">
    <location>
        <begin position="6"/>
        <end position="22"/>
    </location>
</feature>
<evidence type="ECO:0000256" key="2">
    <source>
        <dbReference type="ARBA" id="ARBA00022692"/>
    </source>
</evidence>
<feature type="transmembrane region" description="Helical" evidence="5">
    <location>
        <begin position="34"/>
        <end position="55"/>
    </location>
</feature>
<keyword evidence="3 5" id="KW-1133">Transmembrane helix</keyword>
<organism evidence="6 7">
    <name type="scientific">Sedimentibacter acidaminivorans</name>
    <dbReference type="NCBI Taxonomy" id="913099"/>
    <lineage>
        <taxon>Bacteria</taxon>
        <taxon>Bacillati</taxon>
        <taxon>Bacillota</taxon>
        <taxon>Tissierellia</taxon>
        <taxon>Sedimentibacter</taxon>
    </lineage>
</organism>
<comment type="caution">
    <text evidence="6">The sequence shown here is derived from an EMBL/GenBank/DDBJ whole genome shotgun (WGS) entry which is preliminary data.</text>
</comment>
<dbReference type="InterPro" id="IPR007300">
    <property type="entry name" value="CidB/LrgB"/>
</dbReference>
<evidence type="ECO:0000313" key="7">
    <source>
        <dbReference type="Proteomes" id="UP001519342"/>
    </source>
</evidence>
<evidence type="ECO:0000256" key="4">
    <source>
        <dbReference type="ARBA" id="ARBA00023136"/>
    </source>
</evidence>
<dbReference type="Proteomes" id="UP001519342">
    <property type="component" value="Unassembled WGS sequence"/>
</dbReference>
<accession>A0ABS4GF40</accession>
<dbReference type="GO" id="GO:0016787">
    <property type="term" value="F:hydrolase activity"/>
    <property type="evidence" value="ECO:0007669"/>
    <property type="project" value="UniProtKB-KW"/>
</dbReference>
<feature type="transmembrane region" description="Helical" evidence="5">
    <location>
        <begin position="149"/>
        <end position="169"/>
    </location>
</feature>
<evidence type="ECO:0000256" key="1">
    <source>
        <dbReference type="ARBA" id="ARBA00004141"/>
    </source>
</evidence>
<feature type="transmembrane region" description="Helical" evidence="5">
    <location>
        <begin position="61"/>
        <end position="80"/>
    </location>
</feature>
<evidence type="ECO:0000256" key="5">
    <source>
        <dbReference type="SAM" id="Phobius"/>
    </source>
</evidence>
<dbReference type="RefSeq" id="WP_209512054.1">
    <property type="nucleotide sequence ID" value="NZ_JAGGKS010000006.1"/>
</dbReference>
<proteinExistence type="predicted"/>
<keyword evidence="4 5" id="KW-0472">Membrane</keyword>
<keyword evidence="2 5" id="KW-0812">Transmembrane</keyword>
<gene>
    <name evidence="6" type="ORF">J2Z76_002183</name>
</gene>
<comment type="subcellular location">
    <subcellularLocation>
        <location evidence="1">Membrane</location>
        <topology evidence="1">Multi-pass membrane protein</topology>
    </subcellularLocation>
</comment>
<keyword evidence="7" id="KW-1185">Reference proteome</keyword>
<dbReference type="PANTHER" id="PTHR30249">
    <property type="entry name" value="PUTATIVE SEROTONIN TRANSPORTER"/>
    <property type="match status" value="1"/>
</dbReference>
<sequence>MINEIFSALFFIVATIIIYMSFNKLYLNIKSPILNPVLVSSCFIILLLILFKIPYPTYNKGGRAITSLLGPLVVVLAIPLYKNRQALMKNFIPIMGGIFAGIVTTFITVVLLCKMFNIKYSIMLSLFSKSITTPMAVEATKILGGSESITIIAVAITGILGAGFAPFVIKYGKIKNDVAKGLGIGTSSHAIGTSKAVEMGEEIGAASGLAIAVSGITTILIIIVIRNFI</sequence>
<feature type="transmembrane region" description="Helical" evidence="5">
    <location>
        <begin position="203"/>
        <end position="225"/>
    </location>
</feature>
<dbReference type="PANTHER" id="PTHR30249:SF0">
    <property type="entry name" value="PLASTIDAL GLYCOLATE_GLYCERATE TRANSLOCATOR 1, CHLOROPLASTIC"/>
    <property type="match status" value="1"/>
</dbReference>
<feature type="transmembrane region" description="Helical" evidence="5">
    <location>
        <begin position="92"/>
        <end position="112"/>
    </location>
</feature>
<dbReference type="EMBL" id="JAGGKS010000006">
    <property type="protein sequence ID" value="MBP1926318.1"/>
    <property type="molecule type" value="Genomic_DNA"/>
</dbReference>
<reference evidence="6 7" key="1">
    <citation type="submission" date="2021-03" db="EMBL/GenBank/DDBJ databases">
        <title>Genomic Encyclopedia of Type Strains, Phase IV (KMG-IV): sequencing the most valuable type-strain genomes for metagenomic binning, comparative biology and taxonomic classification.</title>
        <authorList>
            <person name="Goeker M."/>
        </authorList>
    </citation>
    <scope>NUCLEOTIDE SEQUENCE [LARGE SCALE GENOMIC DNA]</scope>
    <source>
        <strain evidence="6 7">DSM 24004</strain>
    </source>
</reference>
<dbReference type="Pfam" id="PF04172">
    <property type="entry name" value="LrgB"/>
    <property type="match status" value="1"/>
</dbReference>
<keyword evidence="6" id="KW-0378">Hydrolase</keyword>
<protein>
    <submittedName>
        <fullName evidence="6">Effector of murein hydrolase</fullName>
    </submittedName>
</protein>
<name>A0ABS4GF40_9FIRM</name>
<evidence type="ECO:0000313" key="6">
    <source>
        <dbReference type="EMBL" id="MBP1926318.1"/>
    </source>
</evidence>